<dbReference type="InterPro" id="IPR004837">
    <property type="entry name" value="NaCa_Exmemb"/>
</dbReference>
<dbReference type="GO" id="GO:0015293">
    <property type="term" value="F:symporter activity"/>
    <property type="evidence" value="ECO:0007669"/>
    <property type="project" value="UniProtKB-KW"/>
</dbReference>
<evidence type="ECO:0000256" key="18">
    <source>
        <dbReference type="SAM" id="Phobius"/>
    </source>
</evidence>
<dbReference type="EMBL" id="CAJPEV010001626">
    <property type="protein sequence ID" value="CAG0893582.1"/>
    <property type="molecule type" value="Genomic_DNA"/>
</dbReference>
<comment type="subcellular location">
    <subcellularLocation>
        <location evidence="1">Membrane</location>
        <topology evidence="1">Multi-pass membrane protein</topology>
    </subcellularLocation>
</comment>
<accession>A0A7R8XI76</accession>
<dbReference type="AlphaFoldDB" id="A0A7R8XI76"/>
<dbReference type="PANTHER" id="PTHR10846:SF73">
    <property type="entry name" value="SODIUM_CALCIUM EXCHANGER MEMBRANE REGION DOMAIN-CONTAINING PROTEIN"/>
    <property type="match status" value="1"/>
</dbReference>
<evidence type="ECO:0000256" key="14">
    <source>
        <dbReference type="ARBA" id="ARBA00023065"/>
    </source>
</evidence>
<dbReference type="Gene3D" id="1.20.1420.30">
    <property type="entry name" value="NCX, central ion-binding region"/>
    <property type="match status" value="2"/>
</dbReference>
<evidence type="ECO:0000313" key="20">
    <source>
        <dbReference type="EMBL" id="CAD7247896.1"/>
    </source>
</evidence>
<keyword evidence="16" id="KW-0739">Sodium transport</keyword>
<evidence type="ECO:0000256" key="11">
    <source>
        <dbReference type="ARBA" id="ARBA00022958"/>
    </source>
</evidence>
<evidence type="ECO:0000256" key="5">
    <source>
        <dbReference type="ARBA" id="ARBA00022538"/>
    </source>
</evidence>
<keyword evidence="11" id="KW-0630">Potassium</keyword>
<keyword evidence="10" id="KW-0769">Symport</keyword>
<feature type="transmembrane region" description="Helical" evidence="18">
    <location>
        <begin position="365"/>
        <end position="389"/>
    </location>
</feature>
<feature type="transmembrane region" description="Helical" evidence="18">
    <location>
        <begin position="78"/>
        <end position="96"/>
    </location>
</feature>
<evidence type="ECO:0000256" key="13">
    <source>
        <dbReference type="ARBA" id="ARBA00023053"/>
    </source>
</evidence>
<reference evidence="20" key="1">
    <citation type="submission" date="2020-11" db="EMBL/GenBank/DDBJ databases">
        <authorList>
            <person name="Tran Van P."/>
        </authorList>
    </citation>
    <scope>NUCLEOTIDE SEQUENCE</scope>
</reference>
<dbReference type="EMBL" id="LR901143">
    <property type="protein sequence ID" value="CAD7247896.1"/>
    <property type="molecule type" value="Genomic_DNA"/>
</dbReference>
<keyword evidence="7 18" id="KW-0812">Transmembrane</keyword>
<gene>
    <name evidence="20" type="ORF">DSTB1V02_LOCUS7721</name>
</gene>
<keyword evidence="6" id="KW-0109">Calcium transport</keyword>
<keyword evidence="15 18" id="KW-0472">Membrane</keyword>
<evidence type="ECO:0000256" key="3">
    <source>
        <dbReference type="ARBA" id="ARBA00022448"/>
    </source>
</evidence>
<keyword evidence="8" id="KW-0732">Signal</keyword>
<feature type="transmembrane region" description="Helical" evidence="18">
    <location>
        <begin position="473"/>
        <end position="491"/>
    </location>
</feature>
<keyword evidence="13" id="KW-0915">Sodium</keyword>
<keyword evidence="9" id="KW-0106">Calcium</keyword>
<feature type="transmembrane region" description="Helical" evidence="18">
    <location>
        <begin position="117"/>
        <end position="141"/>
    </location>
</feature>
<dbReference type="InterPro" id="IPR044880">
    <property type="entry name" value="NCX_ion-bd_dom_sf"/>
</dbReference>
<dbReference type="InterPro" id="IPR004481">
    <property type="entry name" value="K/Na/Ca-exchanger"/>
</dbReference>
<evidence type="ECO:0000256" key="16">
    <source>
        <dbReference type="ARBA" id="ARBA00023201"/>
    </source>
</evidence>
<evidence type="ECO:0000256" key="1">
    <source>
        <dbReference type="ARBA" id="ARBA00004141"/>
    </source>
</evidence>
<dbReference type="PANTHER" id="PTHR10846">
    <property type="entry name" value="SODIUM/POTASSIUM/CALCIUM EXCHANGER"/>
    <property type="match status" value="1"/>
</dbReference>
<evidence type="ECO:0000256" key="17">
    <source>
        <dbReference type="SAM" id="MobiDB-lite"/>
    </source>
</evidence>
<dbReference type="NCBIfam" id="TIGR00367">
    <property type="entry name" value="calcium/sodium antiporter"/>
    <property type="match status" value="1"/>
</dbReference>
<feature type="domain" description="Sodium/calcium exchanger membrane region" evidence="19">
    <location>
        <begin position="369"/>
        <end position="519"/>
    </location>
</feature>
<feature type="region of interest" description="Disordered" evidence="17">
    <location>
        <begin position="267"/>
        <end position="309"/>
    </location>
</feature>
<keyword evidence="5" id="KW-0633">Potassium transport</keyword>
<keyword evidence="21" id="KW-1185">Reference proteome</keyword>
<dbReference type="GO" id="GO:0006874">
    <property type="term" value="P:intracellular calcium ion homeostasis"/>
    <property type="evidence" value="ECO:0007669"/>
    <property type="project" value="TreeGrafter"/>
</dbReference>
<feature type="transmembrane region" description="Helical" evidence="18">
    <location>
        <begin position="9"/>
        <end position="30"/>
    </location>
</feature>
<sequence length="536" mass="59161">MKGAARRSALFRVSSSCILFSLVFLFYWFFLGPDESLDGEAAVRSRHLLSQGENCTDPAIEEFPDDFLSFSQKRKGGIVIHFLIAIYLFLGIAIVCDEYFVPSLDVICNELGMSTDVAGASFMAAGTSSPELFTNLLATFITEGDVGLATIVGSAVFNILGVVTLCGLFAGLVLRVSMQVIPVDFWPLSRDCLAYGVSVILLIIVINDEIVTWWEALMLFAAYFIYVVGKSFPDPFLFSFFFHSLSYDPFPHLKTSEWGWKVSIPHPEDDPERATPASNGESATPVSNGEPAPPVSNGEPAPTLPSNSLKEEENSESSAVCGGWCPPGLEGGSNLWRIYWFITWPFRFPMFLTIPDCRRKRWRKFYLPAFFSCLIWIGGLSYLVVWMITVIGHTIGVPDTVMGLTFLAIGTSIPEVVSSLIVARQGHGTMSVSNAVGSNTFDILVCLGLPWLIKSSFFPSNPGTKSIDIKSEGITYSTIALLSTLVLMYLVMVLNRFVLNRRVGFYCCLLYILFLVFSLLWELNVFGVVNLPTCPS</sequence>
<feature type="transmembrane region" description="Helical" evidence="18">
    <location>
        <begin position="503"/>
        <end position="521"/>
    </location>
</feature>
<dbReference type="Pfam" id="PF01699">
    <property type="entry name" value="Na_Ca_ex"/>
    <property type="match status" value="2"/>
</dbReference>
<protein>
    <recommendedName>
        <fullName evidence="19">Sodium/calcium exchanger membrane region domain-containing protein</fullName>
    </recommendedName>
</protein>
<evidence type="ECO:0000256" key="2">
    <source>
        <dbReference type="ARBA" id="ARBA00005364"/>
    </source>
</evidence>
<dbReference type="OrthoDB" id="2127281at2759"/>
<feature type="transmembrane region" description="Helical" evidence="18">
    <location>
        <begin position="188"/>
        <end position="206"/>
    </location>
</feature>
<feature type="compositionally biased region" description="Polar residues" evidence="17">
    <location>
        <begin position="276"/>
        <end position="287"/>
    </location>
</feature>
<evidence type="ECO:0000256" key="10">
    <source>
        <dbReference type="ARBA" id="ARBA00022847"/>
    </source>
</evidence>
<keyword evidence="14" id="KW-0406">Ion transport</keyword>
<keyword evidence="3" id="KW-0813">Transport</keyword>
<dbReference type="GO" id="GO:0005262">
    <property type="term" value="F:calcium channel activity"/>
    <property type="evidence" value="ECO:0007669"/>
    <property type="project" value="TreeGrafter"/>
</dbReference>
<keyword evidence="12 18" id="KW-1133">Transmembrane helix</keyword>
<dbReference type="GO" id="GO:0005886">
    <property type="term" value="C:plasma membrane"/>
    <property type="evidence" value="ECO:0007669"/>
    <property type="project" value="TreeGrafter"/>
</dbReference>
<dbReference type="Proteomes" id="UP000677054">
    <property type="component" value="Unassembled WGS sequence"/>
</dbReference>
<evidence type="ECO:0000256" key="15">
    <source>
        <dbReference type="ARBA" id="ARBA00023136"/>
    </source>
</evidence>
<keyword evidence="4" id="KW-0050">Antiport</keyword>
<proteinExistence type="inferred from homology"/>
<evidence type="ECO:0000256" key="7">
    <source>
        <dbReference type="ARBA" id="ARBA00022692"/>
    </source>
</evidence>
<evidence type="ECO:0000256" key="8">
    <source>
        <dbReference type="ARBA" id="ARBA00022729"/>
    </source>
</evidence>
<evidence type="ECO:0000256" key="9">
    <source>
        <dbReference type="ARBA" id="ARBA00022837"/>
    </source>
</evidence>
<feature type="transmembrane region" description="Helical" evidence="18">
    <location>
        <begin position="435"/>
        <end position="453"/>
    </location>
</feature>
<evidence type="ECO:0000256" key="6">
    <source>
        <dbReference type="ARBA" id="ARBA00022568"/>
    </source>
</evidence>
<evidence type="ECO:0000259" key="19">
    <source>
        <dbReference type="Pfam" id="PF01699"/>
    </source>
</evidence>
<feature type="domain" description="Sodium/calcium exchanger membrane region" evidence="19">
    <location>
        <begin position="83"/>
        <end position="229"/>
    </location>
</feature>
<dbReference type="GO" id="GO:0008273">
    <property type="term" value="F:calcium, potassium:sodium antiporter activity"/>
    <property type="evidence" value="ECO:0007669"/>
    <property type="project" value="TreeGrafter"/>
</dbReference>
<evidence type="ECO:0000256" key="4">
    <source>
        <dbReference type="ARBA" id="ARBA00022449"/>
    </source>
</evidence>
<name>A0A7R8XI76_9CRUS</name>
<dbReference type="FunFam" id="1.20.1420.30:FF:000009">
    <property type="entry name" value="sodium/potassium/calcium exchanger 5 isoform X2"/>
    <property type="match status" value="1"/>
</dbReference>
<evidence type="ECO:0000256" key="12">
    <source>
        <dbReference type="ARBA" id="ARBA00022989"/>
    </source>
</evidence>
<feature type="transmembrane region" description="Helical" evidence="18">
    <location>
        <begin position="147"/>
        <end position="176"/>
    </location>
</feature>
<comment type="similarity">
    <text evidence="2">Belongs to the Ca(2+):cation antiporter (CaCA) (TC 2.A.19) family. SLC24A subfamily.</text>
</comment>
<organism evidence="20">
    <name type="scientific">Darwinula stevensoni</name>
    <dbReference type="NCBI Taxonomy" id="69355"/>
    <lineage>
        <taxon>Eukaryota</taxon>
        <taxon>Metazoa</taxon>
        <taxon>Ecdysozoa</taxon>
        <taxon>Arthropoda</taxon>
        <taxon>Crustacea</taxon>
        <taxon>Oligostraca</taxon>
        <taxon>Ostracoda</taxon>
        <taxon>Podocopa</taxon>
        <taxon>Podocopida</taxon>
        <taxon>Darwinulocopina</taxon>
        <taxon>Darwinuloidea</taxon>
        <taxon>Darwinulidae</taxon>
        <taxon>Darwinula</taxon>
    </lineage>
</organism>
<feature type="transmembrane region" description="Helical" evidence="18">
    <location>
        <begin position="401"/>
        <end position="423"/>
    </location>
</feature>
<evidence type="ECO:0000313" key="21">
    <source>
        <dbReference type="Proteomes" id="UP000677054"/>
    </source>
</evidence>